<comment type="caution">
    <text evidence="1">The sequence shown here is derived from an EMBL/GenBank/DDBJ whole genome shotgun (WGS) entry which is preliminary data.</text>
</comment>
<reference evidence="2" key="2">
    <citation type="submission" date="2019-02" db="EMBL/GenBank/DDBJ databases">
        <authorList>
            <person name="Baeyen S."/>
        </authorList>
    </citation>
    <scope>NUCLEOTIDE SEQUENCE</scope>
    <source>
        <strain evidence="2">GBBC3283</strain>
    </source>
</reference>
<sequence length="112" mass="13155">MIIKETDRFLKTEEEHEVYAIYWVDGVRHYYIIPKGFDGFSARRDRDNISVVDNRISKGFRLIRSSSGNDMLLHEALLEGDLLDRLLEPQDPEAVQEFKKKLELNDEKPALF</sequence>
<evidence type="ECO:0000313" key="4">
    <source>
        <dbReference type="Proteomes" id="UP001151018"/>
    </source>
</evidence>
<protein>
    <submittedName>
        <fullName evidence="1">Uncharacterized protein</fullName>
    </submittedName>
</protein>
<evidence type="ECO:0000313" key="3">
    <source>
        <dbReference type="Proteomes" id="UP000319481"/>
    </source>
</evidence>
<dbReference type="Proteomes" id="UP001151018">
    <property type="component" value="Unassembled WGS sequence"/>
</dbReference>
<dbReference type="AlphaFoldDB" id="A0A9X3KMG5"/>
<organism evidence="1 4">
    <name type="scientific">Agrobacterium salinitolerans</name>
    <dbReference type="NCBI Taxonomy" id="1183413"/>
    <lineage>
        <taxon>Bacteria</taxon>
        <taxon>Pseudomonadati</taxon>
        <taxon>Pseudomonadota</taxon>
        <taxon>Alphaproteobacteria</taxon>
        <taxon>Hyphomicrobiales</taxon>
        <taxon>Rhizobiaceae</taxon>
        <taxon>Rhizobium/Agrobacterium group</taxon>
        <taxon>Agrobacterium</taxon>
    </lineage>
</organism>
<dbReference type="RefSeq" id="WP_142913880.1">
    <property type="nucleotide sequence ID" value="NZ_JAPZLN010000005.1"/>
</dbReference>
<dbReference type="GeneID" id="79864829"/>
<dbReference type="Proteomes" id="UP000319481">
    <property type="component" value="Unassembled WGS sequence"/>
</dbReference>
<evidence type="ECO:0000313" key="1">
    <source>
        <dbReference type="EMBL" id="MCZ7937511.1"/>
    </source>
</evidence>
<reference evidence="1" key="3">
    <citation type="submission" date="2022-12" db="EMBL/GenBank/DDBJ databases">
        <title>Draft genome sequences of 22 rhizogenic Agrobacterium biovar 1 strains, the causative agent of hairy root disease.</title>
        <authorList>
            <person name="Kim N."/>
            <person name="Vargas P."/>
            <person name="Rediers H."/>
        </authorList>
    </citation>
    <scope>NUCLEOTIDE SEQUENCE</scope>
    <source>
        <strain evidence="1">ST15.13.006</strain>
    </source>
</reference>
<keyword evidence="3" id="KW-1185">Reference proteome</keyword>
<dbReference type="EMBL" id="SGNZ01000013">
    <property type="protein sequence ID" value="TRA85155.1"/>
    <property type="molecule type" value="Genomic_DNA"/>
</dbReference>
<dbReference type="EMBL" id="JAPZLR010000004">
    <property type="protein sequence ID" value="MCZ7937511.1"/>
    <property type="molecule type" value="Genomic_DNA"/>
</dbReference>
<accession>A0A9X3KMG5</accession>
<reference evidence="2 3" key="1">
    <citation type="journal article" date="2019" name="Appl. Microbiol. Biotechnol.">
        <title>Differential efficiency of wild type rhizogenic strains for rol gene transformation of plants.</title>
        <authorList>
            <person name="Desmet S."/>
            <person name="De Keyser E."/>
            <person name="Van Vaerenbergh J."/>
            <person name="Baeyen S."/>
            <person name="Van Huylenbroeck J."/>
            <person name="Geelen D."/>
            <person name="Dhooghe E."/>
        </authorList>
    </citation>
    <scope>NUCLEOTIDE SEQUENCE [LARGE SCALE GENOMIC DNA]</scope>
    <source>
        <strain evidence="2 3">GBBC3283</strain>
    </source>
</reference>
<name>A0A9X3KMG5_9HYPH</name>
<evidence type="ECO:0000313" key="2">
    <source>
        <dbReference type="EMBL" id="TRA85155.1"/>
    </source>
</evidence>
<gene>
    <name evidence="2" type="ORF">EXN23_21205</name>
    <name evidence="1" type="ORF">O9X88_08115</name>
</gene>
<proteinExistence type="predicted"/>